<dbReference type="EMBL" id="UYYB01000181">
    <property type="protein sequence ID" value="VDM65133.1"/>
    <property type="molecule type" value="Genomic_DNA"/>
</dbReference>
<evidence type="ECO:0000256" key="2">
    <source>
        <dbReference type="SAM" id="SignalP"/>
    </source>
</evidence>
<keyword evidence="4" id="KW-1185">Reference proteome</keyword>
<dbReference type="AlphaFoldDB" id="A0A3P7IB85"/>
<dbReference type="OrthoDB" id="5876340at2759"/>
<organism evidence="3 4">
    <name type="scientific">Strongylus vulgaris</name>
    <name type="common">Blood worm</name>
    <dbReference type="NCBI Taxonomy" id="40348"/>
    <lineage>
        <taxon>Eukaryota</taxon>
        <taxon>Metazoa</taxon>
        <taxon>Ecdysozoa</taxon>
        <taxon>Nematoda</taxon>
        <taxon>Chromadorea</taxon>
        <taxon>Rhabditida</taxon>
        <taxon>Rhabditina</taxon>
        <taxon>Rhabditomorpha</taxon>
        <taxon>Strongyloidea</taxon>
        <taxon>Strongylidae</taxon>
        <taxon>Strongylus</taxon>
    </lineage>
</organism>
<name>A0A3P7IB85_STRVU</name>
<feature type="chain" id="PRO_5017976558" evidence="2">
    <location>
        <begin position="19"/>
        <end position="291"/>
    </location>
</feature>
<dbReference type="Proteomes" id="UP000270094">
    <property type="component" value="Unassembled WGS sequence"/>
</dbReference>
<sequence>MEALLFVALISFGCSAEARLYREFKEAHLFAQGASHPPRRIPISPFRSRSRVFRNVHVQVNDEPRLYRASGRFQKKVAAAAPIHDVAAVIVSKDSPPLNSTNAFSYDEGNHHSNKMTEDNSIMEEAAEYAKGLERTTVAVRDDKDEVHPTMPPSANPQNIPAIIKPRVLVSEEKKPRFIQPPPAIPQQVPPGVITAHVPPQIPPSIPQFGIPTIPTALSPTPLLGGVAQINPAQTRQFSQVQEAATAHGQHLGVGPSPTQTPSLDPAAVHGQIAPSSVGYQACYNYLLPRN</sequence>
<evidence type="ECO:0000256" key="1">
    <source>
        <dbReference type="SAM" id="MobiDB-lite"/>
    </source>
</evidence>
<reference evidence="3 4" key="1">
    <citation type="submission" date="2018-11" db="EMBL/GenBank/DDBJ databases">
        <authorList>
            <consortium name="Pathogen Informatics"/>
        </authorList>
    </citation>
    <scope>NUCLEOTIDE SEQUENCE [LARGE SCALE GENOMIC DNA]</scope>
</reference>
<evidence type="ECO:0000313" key="4">
    <source>
        <dbReference type="Proteomes" id="UP000270094"/>
    </source>
</evidence>
<feature type="region of interest" description="Disordered" evidence="1">
    <location>
        <begin position="241"/>
        <end position="268"/>
    </location>
</feature>
<feature type="signal peptide" evidence="2">
    <location>
        <begin position="1"/>
        <end position="18"/>
    </location>
</feature>
<gene>
    <name evidence="3" type="ORF">SVUK_LOCUS131</name>
</gene>
<keyword evidence="2" id="KW-0732">Signal</keyword>
<accession>A0A3P7IB85</accession>
<protein>
    <submittedName>
        <fullName evidence="3">Uncharacterized protein</fullName>
    </submittedName>
</protein>
<evidence type="ECO:0000313" key="3">
    <source>
        <dbReference type="EMBL" id="VDM65133.1"/>
    </source>
</evidence>
<proteinExistence type="predicted"/>